<reference evidence="3" key="1">
    <citation type="journal article" date="2019" name="Int. J. Syst. Evol. Microbiol.">
        <title>The Global Catalogue of Microorganisms (GCM) 10K type strain sequencing project: providing services to taxonomists for standard genome sequencing and annotation.</title>
        <authorList>
            <consortium name="The Broad Institute Genomics Platform"/>
            <consortium name="The Broad Institute Genome Sequencing Center for Infectious Disease"/>
            <person name="Wu L."/>
            <person name="Ma J."/>
        </authorList>
    </citation>
    <scope>NUCLEOTIDE SEQUENCE [LARGE SCALE GENOMIC DNA]</scope>
    <source>
        <strain evidence="3">CGMCC 1.12479</strain>
    </source>
</reference>
<name>A0ABQ1MP71_9BACT</name>
<proteinExistence type="predicted"/>
<feature type="chain" id="PRO_5045512770" evidence="1">
    <location>
        <begin position="22"/>
        <end position="244"/>
    </location>
</feature>
<sequence>MKIKSLLIPVLAFGIAQGAVSNTLTISNQSNTEISELVNDPKTILANYIQAIGGQANVDKIRNAYLLAEAEFQGTKIEMLSISDAENVRMKQQTSVMGNVQQKTILLDGKCTMTVMGQVQPIPEEMLSTISLQAYMFPETKYEELGIELELRGTEDVDGEEAYAIVLNLPNGMKTMEYYSVSSSLKIKTSSDAAGDITYSDYQETDGVLVPRTMIIQSPMIPFPLETKFVSVEFNKDLTEEDFK</sequence>
<keyword evidence="3" id="KW-1185">Reference proteome</keyword>
<evidence type="ECO:0000313" key="2">
    <source>
        <dbReference type="EMBL" id="GGC44294.1"/>
    </source>
</evidence>
<keyword evidence="1" id="KW-0732">Signal</keyword>
<feature type="signal peptide" evidence="1">
    <location>
        <begin position="1"/>
        <end position="21"/>
    </location>
</feature>
<evidence type="ECO:0000313" key="3">
    <source>
        <dbReference type="Proteomes" id="UP000635885"/>
    </source>
</evidence>
<evidence type="ECO:0000256" key="1">
    <source>
        <dbReference type="SAM" id="SignalP"/>
    </source>
</evidence>
<organism evidence="2 3">
    <name type="scientific">Belliella aquatica</name>
    <dbReference type="NCBI Taxonomy" id="1323734"/>
    <lineage>
        <taxon>Bacteria</taxon>
        <taxon>Pseudomonadati</taxon>
        <taxon>Bacteroidota</taxon>
        <taxon>Cytophagia</taxon>
        <taxon>Cytophagales</taxon>
        <taxon>Cyclobacteriaceae</taxon>
        <taxon>Belliella</taxon>
    </lineage>
</organism>
<accession>A0ABQ1MP71</accession>
<dbReference type="Proteomes" id="UP000635885">
    <property type="component" value="Unassembled WGS sequence"/>
</dbReference>
<dbReference type="RefSeq" id="WP_188443122.1">
    <property type="nucleotide sequence ID" value="NZ_BMFD01000008.1"/>
</dbReference>
<dbReference type="EMBL" id="BMFD01000008">
    <property type="protein sequence ID" value="GGC44294.1"/>
    <property type="molecule type" value="Genomic_DNA"/>
</dbReference>
<comment type="caution">
    <text evidence="2">The sequence shown here is derived from an EMBL/GenBank/DDBJ whole genome shotgun (WGS) entry which is preliminary data.</text>
</comment>
<gene>
    <name evidence="2" type="ORF">GCM10010993_23480</name>
</gene>
<protein>
    <submittedName>
        <fullName evidence="2">Uncharacterized protein</fullName>
    </submittedName>
</protein>